<feature type="domain" description="Myb-like" evidence="2">
    <location>
        <begin position="153"/>
        <end position="197"/>
    </location>
</feature>
<feature type="compositionally biased region" description="Polar residues" evidence="1">
    <location>
        <begin position="87"/>
        <end position="118"/>
    </location>
</feature>
<dbReference type="EMBL" id="LGUA01000233">
    <property type="protein sequence ID" value="OAX82963.1"/>
    <property type="molecule type" value="Genomic_DNA"/>
</dbReference>
<comment type="caution">
    <text evidence="3">The sequence shown here is derived from an EMBL/GenBank/DDBJ whole genome shotgun (WGS) entry which is preliminary data.</text>
</comment>
<gene>
    <name evidence="3" type="ORF">ACJ72_02681</name>
</gene>
<reference evidence="3 4" key="1">
    <citation type="submission" date="2015-07" db="EMBL/GenBank/DDBJ databases">
        <title>Emmonsia species relationships and genome sequence.</title>
        <authorList>
            <person name="Cuomo C.A."/>
            <person name="Schwartz I.S."/>
            <person name="Kenyon C."/>
            <person name="de Hoog G.S."/>
            <person name="Govender N.P."/>
            <person name="Botha A."/>
            <person name="Moreno L."/>
            <person name="de Vries M."/>
            <person name="Munoz J.F."/>
            <person name="Stielow J.B."/>
        </authorList>
    </citation>
    <scope>NUCLEOTIDE SEQUENCE [LARGE SCALE GENOMIC DNA]</scope>
    <source>
        <strain evidence="3 4">CBS 136260</strain>
    </source>
</reference>
<keyword evidence="4" id="KW-1185">Reference proteome</keyword>
<evidence type="ECO:0000313" key="3">
    <source>
        <dbReference type="EMBL" id="OAX82963.1"/>
    </source>
</evidence>
<accession>A0A1B7P1Q9</accession>
<feature type="region of interest" description="Disordered" evidence="1">
    <location>
        <begin position="83"/>
        <end position="166"/>
    </location>
</feature>
<proteinExistence type="predicted"/>
<feature type="compositionally biased region" description="Low complexity" evidence="1">
    <location>
        <begin position="119"/>
        <end position="154"/>
    </location>
</feature>
<evidence type="ECO:0000256" key="1">
    <source>
        <dbReference type="SAM" id="MobiDB-lite"/>
    </source>
</evidence>
<sequence>MPSYTDGRGGIKLSFADIFKSSRAIREEMAAASYQKATVAARRKKAGVELAARTVMAGGYPVGFRDGSPSSLPPGYPPLVYVPVPSKNSNQANGNLSPPQYQALPQTSAGQVQTNQPRTTSTSTSNSISISSDACTNNACASSSTNNSASTSTSQPQQQEWTTDDDDTLRRLKAEDMTWKAISTSMGRPVQALKTRWGIIRPAVEYKIQRPHTSAQGEAGSRSPQLQQAETHRRHERRVSFSEPLVMNGKLSILAFSGGLDGKDNP</sequence>
<feature type="compositionally biased region" description="Polar residues" evidence="1">
    <location>
        <begin position="211"/>
        <end position="229"/>
    </location>
</feature>
<dbReference type="PROSITE" id="PS50090">
    <property type="entry name" value="MYB_LIKE"/>
    <property type="match status" value="1"/>
</dbReference>
<evidence type="ECO:0000259" key="2">
    <source>
        <dbReference type="PROSITE" id="PS50090"/>
    </source>
</evidence>
<dbReference type="Proteomes" id="UP000091918">
    <property type="component" value="Unassembled WGS sequence"/>
</dbReference>
<name>A0A1B7P1Q9_9EURO</name>
<dbReference type="AlphaFoldDB" id="A0A1B7P1Q9"/>
<dbReference type="OrthoDB" id="5427780at2759"/>
<dbReference type="InterPro" id="IPR001005">
    <property type="entry name" value="SANT/Myb"/>
</dbReference>
<feature type="region of interest" description="Disordered" evidence="1">
    <location>
        <begin position="211"/>
        <end position="242"/>
    </location>
</feature>
<evidence type="ECO:0000313" key="4">
    <source>
        <dbReference type="Proteomes" id="UP000091918"/>
    </source>
</evidence>
<organism evidence="3 4">
    <name type="scientific">Emergomyces africanus</name>
    <dbReference type="NCBI Taxonomy" id="1955775"/>
    <lineage>
        <taxon>Eukaryota</taxon>
        <taxon>Fungi</taxon>
        <taxon>Dikarya</taxon>
        <taxon>Ascomycota</taxon>
        <taxon>Pezizomycotina</taxon>
        <taxon>Eurotiomycetes</taxon>
        <taxon>Eurotiomycetidae</taxon>
        <taxon>Onygenales</taxon>
        <taxon>Ajellomycetaceae</taxon>
        <taxon>Emergomyces</taxon>
    </lineage>
</organism>
<protein>
    <recommendedName>
        <fullName evidence="2">Myb-like domain-containing protein</fullName>
    </recommendedName>
</protein>
<dbReference type="STRING" id="1658172.A0A1B7P1Q9"/>